<name>A0A7X2XV16_9LACO</name>
<sequence>MKLVIKHIVIINSEHVLANKFEFGELSNIFLSDDNEVDKSSLLKSICFTLGGDDRPFTSGWDYQHHVFQIERDIHGQSLTIQRFNKVF</sequence>
<comment type="caution">
    <text evidence="1">The sequence shown here is derived from an EMBL/GenBank/DDBJ whole genome shotgun (WGS) entry which is preliminary data.</text>
</comment>
<organism evidence="1 2">
    <name type="scientific">Secundilactobacillus folii</name>
    <dbReference type="NCBI Taxonomy" id="2678357"/>
    <lineage>
        <taxon>Bacteria</taxon>
        <taxon>Bacillati</taxon>
        <taxon>Bacillota</taxon>
        <taxon>Bacilli</taxon>
        <taxon>Lactobacillales</taxon>
        <taxon>Lactobacillaceae</taxon>
        <taxon>Secundilactobacillus</taxon>
    </lineage>
</organism>
<evidence type="ECO:0000313" key="1">
    <source>
        <dbReference type="EMBL" id="MTV82136.1"/>
    </source>
</evidence>
<evidence type="ECO:0000313" key="2">
    <source>
        <dbReference type="Proteomes" id="UP000466388"/>
    </source>
</evidence>
<gene>
    <name evidence="1" type="ORF">GM612_05645</name>
</gene>
<evidence type="ECO:0008006" key="3">
    <source>
        <dbReference type="Google" id="ProtNLM"/>
    </source>
</evidence>
<dbReference type="EMBL" id="WNJO01000005">
    <property type="protein sequence ID" value="MTV82136.1"/>
    <property type="molecule type" value="Genomic_DNA"/>
</dbReference>
<dbReference type="AlphaFoldDB" id="A0A7X2XV16"/>
<dbReference type="RefSeq" id="WP_155431409.1">
    <property type="nucleotide sequence ID" value="NZ_WNJO01000005.1"/>
</dbReference>
<protein>
    <recommendedName>
        <fullName evidence="3">Rad50/SbcC-type AAA domain-containing protein</fullName>
    </recommendedName>
</protein>
<proteinExistence type="predicted"/>
<reference evidence="1 2" key="1">
    <citation type="submission" date="2019-11" db="EMBL/GenBank/DDBJ databases">
        <title>Lactobacillus sp. nov. CRM56-3, isolated from fermented tea leaves.</title>
        <authorList>
            <person name="Phuengjayaem S."/>
            <person name="Tanasupawat S."/>
        </authorList>
    </citation>
    <scope>NUCLEOTIDE SEQUENCE [LARGE SCALE GENOMIC DNA]</scope>
    <source>
        <strain evidence="1 2">CRM56-3</strain>
    </source>
</reference>
<accession>A0A7X2XV16</accession>
<keyword evidence="2" id="KW-1185">Reference proteome</keyword>
<dbReference type="Proteomes" id="UP000466388">
    <property type="component" value="Unassembled WGS sequence"/>
</dbReference>